<gene>
    <name evidence="7" type="ORF">JY500_16980</name>
</gene>
<evidence type="ECO:0000313" key="8">
    <source>
        <dbReference type="Proteomes" id="UP000663570"/>
    </source>
</evidence>
<evidence type="ECO:0000256" key="3">
    <source>
        <dbReference type="ARBA" id="ARBA00023125"/>
    </source>
</evidence>
<dbReference type="PANTHER" id="PTHR30055">
    <property type="entry name" value="HTH-TYPE TRANSCRIPTIONAL REGULATOR RUTR"/>
    <property type="match status" value="1"/>
</dbReference>
<protein>
    <submittedName>
        <fullName evidence="7">TetR family transcriptional regulator</fullName>
    </submittedName>
</protein>
<keyword evidence="2" id="KW-0805">Transcription regulation</keyword>
<proteinExistence type="predicted"/>
<dbReference type="SUPFAM" id="SSF46689">
    <property type="entry name" value="Homeodomain-like"/>
    <property type="match status" value="1"/>
</dbReference>
<dbReference type="InterPro" id="IPR036271">
    <property type="entry name" value="Tet_transcr_reg_TetR-rel_C_sf"/>
</dbReference>
<evidence type="ECO:0000259" key="6">
    <source>
        <dbReference type="PROSITE" id="PS50977"/>
    </source>
</evidence>
<keyword evidence="3 5" id="KW-0238">DNA-binding</keyword>
<dbReference type="PROSITE" id="PS01081">
    <property type="entry name" value="HTH_TETR_1"/>
    <property type="match status" value="1"/>
</dbReference>
<accession>A0ABX7M3Z6</accession>
<dbReference type="PANTHER" id="PTHR30055:SF235">
    <property type="entry name" value="TRANSCRIPTIONAL REGULATORY PROTEIN"/>
    <property type="match status" value="1"/>
</dbReference>
<reference evidence="7 8" key="1">
    <citation type="submission" date="2021-02" db="EMBL/GenBank/DDBJ databases">
        <title>Niveibacterium changnyeongensis HC41.</title>
        <authorList>
            <person name="Kang M."/>
        </authorList>
    </citation>
    <scope>NUCLEOTIDE SEQUENCE [LARGE SCALE GENOMIC DNA]</scope>
    <source>
        <strain evidence="7 8">HC41</strain>
    </source>
</reference>
<keyword evidence="4" id="KW-0804">Transcription</keyword>
<dbReference type="Proteomes" id="UP000663570">
    <property type="component" value="Chromosome"/>
</dbReference>
<dbReference type="InterPro" id="IPR050109">
    <property type="entry name" value="HTH-type_TetR-like_transc_reg"/>
</dbReference>
<dbReference type="SUPFAM" id="SSF48498">
    <property type="entry name" value="Tetracyclin repressor-like, C-terminal domain"/>
    <property type="match status" value="1"/>
</dbReference>
<organism evidence="7 8">
    <name type="scientific">Niveibacterium microcysteis</name>
    <dbReference type="NCBI Taxonomy" id="2811415"/>
    <lineage>
        <taxon>Bacteria</taxon>
        <taxon>Pseudomonadati</taxon>
        <taxon>Pseudomonadota</taxon>
        <taxon>Betaproteobacteria</taxon>
        <taxon>Rhodocyclales</taxon>
        <taxon>Rhodocyclaceae</taxon>
        <taxon>Niveibacterium</taxon>
    </lineage>
</organism>
<dbReference type="Gene3D" id="1.10.357.10">
    <property type="entry name" value="Tetracycline Repressor, domain 2"/>
    <property type="match status" value="1"/>
</dbReference>
<dbReference type="Pfam" id="PF00440">
    <property type="entry name" value="TetR_N"/>
    <property type="match status" value="1"/>
</dbReference>
<sequence length="245" mass="26859">MATLTGESRSGGDTRERILDVAEVLFTEHGFEGTSMRLITGQAGVNLAAVNYHFGTKEALFQAVFHRRLFQLNRMRLEVLDSMELEAQGAPLKPSQVLEGFFGPVLAMATDTRHGGHTFMRLLGRTYTEPAQFIRKFMAEEFSDVISRYSDALRRALPGVPLAEIMWRLHFMMGAVSYAISGIDALQLVSGRFDDDPALMAPRLMSFLLGGLRAPLPELISPHAQFPTGDVGGGVLTPDFGAARA</sequence>
<feature type="domain" description="HTH tetR-type" evidence="6">
    <location>
        <begin position="12"/>
        <end position="72"/>
    </location>
</feature>
<dbReference type="EMBL" id="CP071060">
    <property type="protein sequence ID" value="QSI76151.1"/>
    <property type="molecule type" value="Genomic_DNA"/>
</dbReference>
<dbReference type="PROSITE" id="PS50977">
    <property type="entry name" value="HTH_TETR_2"/>
    <property type="match status" value="1"/>
</dbReference>
<dbReference type="InterPro" id="IPR023772">
    <property type="entry name" value="DNA-bd_HTH_TetR-type_CS"/>
</dbReference>
<evidence type="ECO:0000256" key="5">
    <source>
        <dbReference type="PROSITE-ProRule" id="PRU00335"/>
    </source>
</evidence>
<dbReference type="PRINTS" id="PR00455">
    <property type="entry name" value="HTHTETR"/>
</dbReference>
<evidence type="ECO:0000256" key="2">
    <source>
        <dbReference type="ARBA" id="ARBA00023015"/>
    </source>
</evidence>
<keyword evidence="1" id="KW-0678">Repressor</keyword>
<name>A0ABX7M3Z6_9RHOO</name>
<dbReference type="Pfam" id="PF17939">
    <property type="entry name" value="TetR_C_30"/>
    <property type="match status" value="1"/>
</dbReference>
<evidence type="ECO:0000313" key="7">
    <source>
        <dbReference type="EMBL" id="QSI76151.1"/>
    </source>
</evidence>
<dbReference type="InterPro" id="IPR001647">
    <property type="entry name" value="HTH_TetR"/>
</dbReference>
<feature type="DNA-binding region" description="H-T-H motif" evidence="5">
    <location>
        <begin position="35"/>
        <end position="54"/>
    </location>
</feature>
<dbReference type="InterPro" id="IPR009057">
    <property type="entry name" value="Homeodomain-like_sf"/>
</dbReference>
<dbReference type="InterPro" id="IPR041586">
    <property type="entry name" value="PsrA_TetR_C"/>
</dbReference>
<evidence type="ECO:0000256" key="4">
    <source>
        <dbReference type="ARBA" id="ARBA00023163"/>
    </source>
</evidence>
<evidence type="ECO:0000256" key="1">
    <source>
        <dbReference type="ARBA" id="ARBA00022491"/>
    </source>
</evidence>
<keyword evidence="8" id="KW-1185">Reference proteome</keyword>